<feature type="transmembrane region" description="Helical" evidence="1">
    <location>
        <begin position="67"/>
        <end position="86"/>
    </location>
</feature>
<dbReference type="PANTHER" id="PTHR23530">
    <property type="entry name" value="TRANSPORT PROTEIN-RELATED"/>
    <property type="match status" value="1"/>
</dbReference>
<evidence type="ECO:0008006" key="4">
    <source>
        <dbReference type="Google" id="ProtNLM"/>
    </source>
</evidence>
<feature type="transmembrane region" description="Helical" evidence="1">
    <location>
        <begin position="206"/>
        <end position="224"/>
    </location>
</feature>
<feature type="transmembrane region" description="Helical" evidence="1">
    <location>
        <begin position="300"/>
        <end position="322"/>
    </location>
</feature>
<keyword evidence="1" id="KW-0472">Membrane</keyword>
<dbReference type="Proteomes" id="UP000219612">
    <property type="component" value="Unassembled WGS sequence"/>
</dbReference>
<gene>
    <name evidence="2" type="ORF">SAMN05421748_106310</name>
</gene>
<dbReference type="InterPro" id="IPR036259">
    <property type="entry name" value="MFS_trans_sf"/>
</dbReference>
<evidence type="ECO:0000256" key="1">
    <source>
        <dbReference type="SAM" id="Phobius"/>
    </source>
</evidence>
<dbReference type="RefSeq" id="WP_097321107.1">
    <property type="nucleotide sequence ID" value="NZ_OBDY01000006.1"/>
</dbReference>
<dbReference type="InterPro" id="IPR053160">
    <property type="entry name" value="MFS_DHA3_Transporter"/>
</dbReference>
<keyword evidence="1" id="KW-0812">Transmembrane</keyword>
<feature type="transmembrane region" description="Helical" evidence="1">
    <location>
        <begin position="244"/>
        <end position="263"/>
    </location>
</feature>
<dbReference type="CDD" id="cd06174">
    <property type="entry name" value="MFS"/>
    <property type="match status" value="1"/>
</dbReference>
<dbReference type="AlphaFoldDB" id="A0A285I420"/>
<name>A0A285I420_9ACTN</name>
<dbReference type="EMBL" id="OBDY01000006">
    <property type="protein sequence ID" value="SNY42597.1"/>
    <property type="molecule type" value="Genomic_DNA"/>
</dbReference>
<keyword evidence="1" id="KW-1133">Transmembrane helix</keyword>
<accession>A0A285I420</accession>
<organism evidence="2 3">
    <name type="scientific">Paractinoplanes atraurantiacus</name>
    <dbReference type="NCBI Taxonomy" id="1036182"/>
    <lineage>
        <taxon>Bacteria</taxon>
        <taxon>Bacillati</taxon>
        <taxon>Actinomycetota</taxon>
        <taxon>Actinomycetes</taxon>
        <taxon>Micromonosporales</taxon>
        <taxon>Micromonosporaceae</taxon>
        <taxon>Paractinoplanes</taxon>
    </lineage>
</organism>
<feature type="transmembrane region" description="Helical" evidence="1">
    <location>
        <begin position="38"/>
        <end position="60"/>
    </location>
</feature>
<proteinExistence type="predicted"/>
<protein>
    <recommendedName>
        <fullName evidence="4">Major Facilitator Superfamily protein</fullName>
    </recommendedName>
</protein>
<keyword evidence="3" id="KW-1185">Reference proteome</keyword>
<dbReference type="Gene3D" id="1.20.1250.20">
    <property type="entry name" value="MFS general substrate transporter like domains"/>
    <property type="match status" value="1"/>
</dbReference>
<feature type="transmembrane region" description="Helical" evidence="1">
    <location>
        <begin position="159"/>
        <end position="175"/>
    </location>
</feature>
<sequence length="358" mass="37274">MGTVYVRWVWCRAVLHRGWWLVTSIYLVADARLDAGRLVLIGVAQSVVALLFEVPAGVVADTLSRRWSLVVSHVVMGTAMLTTALVDGFPALLAAQALWGLSWTFASGADVAWISDELGDPAEVPLVLIRAERAQLTGTVAGLMGVGGLAWLIGRSPAMVTAGASMTLLGLYVGVRFQEHRFVPAAARRWRAAWAILRQGVRGSRVLLVVFVSSMLVNGVADAFGRLYPLRLLGLAPAADPVVWFTGLSVVMCLVGAAALRLVQPWVGGARTVRRGYAAACAVAAAGVAGLALAPGAVSGSVAVVLAAGAFPLTRSFATLWVNAETAGAVRATVHSLLAQAGYVGTIICGLTIAVSGR</sequence>
<evidence type="ECO:0000313" key="2">
    <source>
        <dbReference type="EMBL" id="SNY42597.1"/>
    </source>
</evidence>
<feature type="transmembrane region" description="Helical" evidence="1">
    <location>
        <begin position="275"/>
        <end position="294"/>
    </location>
</feature>
<feature type="transmembrane region" description="Helical" evidence="1">
    <location>
        <begin position="334"/>
        <end position="355"/>
    </location>
</feature>
<reference evidence="2 3" key="1">
    <citation type="submission" date="2017-09" db="EMBL/GenBank/DDBJ databases">
        <authorList>
            <person name="Ehlers B."/>
            <person name="Leendertz F.H."/>
        </authorList>
    </citation>
    <scope>NUCLEOTIDE SEQUENCE [LARGE SCALE GENOMIC DNA]</scope>
    <source>
        <strain evidence="2 3">CGMCC 4.6857</strain>
    </source>
</reference>
<dbReference type="PANTHER" id="PTHR23530:SF1">
    <property type="entry name" value="PERMEASE, MAJOR FACILITATOR SUPERFAMILY-RELATED"/>
    <property type="match status" value="1"/>
</dbReference>
<dbReference type="SUPFAM" id="SSF103473">
    <property type="entry name" value="MFS general substrate transporter"/>
    <property type="match status" value="1"/>
</dbReference>
<evidence type="ECO:0000313" key="3">
    <source>
        <dbReference type="Proteomes" id="UP000219612"/>
    </source>
</evidence>
<dbReference type="OrthoDB" id="3513479at2"/>